<dbReference type="PROSITE" id="PS51832">
    <property type="entry name" value="HD_GYP"/>
    <property type="match status" value="1"/>
</dbReference>
<feature type="coiled-coil region" evidence="2">
    <location>
        <begin position="134"/>
        <end position="161"/>
    </location>
</feature>
<dbReference type="CDD" id="cd00077">
    <property type="entry name" value="HDc"/>
    <property type="match status" value="1"/>
</dbReference>
<sequence length="362" mass="40773">MDSLTRLHILLVDDKPTNLAVLEDLLDDAGYKAVHSIGDPRQVMPYLASHSVDLVLLDIRMPYLSGLDLLQQMQAYFSHEPQAMPPVMVLTAESDELTREQALRLGARDFLGKPFLHWEVLLRVENLLRVRQYYRSTRARAAELEHALSRRERELQQAQLEIVRRLAQAAEFRDNETGMHVERMSRMAQLLARLAGCDDDFCAMLLHASSLHDLGKIGIPDAILLKPGRLEDDEMRIMREHARIGQRILSNHPSALMQMAAIIAATHHEKWDGSGYPESLAGETIPLSGRICALVDVFDALCSERPYKKAWSESDAAALIAREAGRHFDPALVALFLQHLPEFQAIRLANPDLIAAGELQYV</sequence>
<dbReference type="GO" id="GO:0000160">
    <property type="term" value="P:phosphorelay signal transduction system"/>
    <property type="evidence" value="ECO:0007669"/>
    <property type="project" value="InterPro"/>
</dbReference>
<feature type="modified residue" description="4-aspartylphosphate" evidence="1">
    <location>
        <position position="58"/>
    </location>
</feature>
<accession>A0A845BXB1</accession>
<gene>
    <name evidence="5" type="ORF">GQF02_09185</name>
</gene>
<dbReference type="InterPro" id="IPR003607">
    <property type="entry name" value="HD/PDEase_dom"/>
</dbReference>
<keyword evidence="6" id="KW-1185">Reference proteome</keyword>
<evidence type="ECO:0000259" key="3">
    <source>
        <dbReference type="PROSITE" id="PS50110"/>
    </source>
</evidence>
<evidence type="ECO:0000259" key="4">
    <source>
        <dbReference type="PROSITE" id="PS51832"/>
    </source>
</evidence>
<dbReference type="Gene3D" id="1.10.3210.10">
    <property type="entry name" value="Hypothetical protein af1432"/>
    <property type="match status" value="1"/>
</dbReference>
<dbReference type="SUPFAM" id="SSF52172">
    <property type="entry name" value="CheY-like"/>
    <property type="match status" value="1"/>
</dbReference>
<dbReference type="SMART" id="SM00448">
    <property type="entry name" value="REC"/>
    <property type="match status" value="1"/>
</dbReference>
<evidence type="ECO:0000256" key="1">
    <source>
        <dbReference type="PROSITE-ProRule" id="PRU00169"/>
    </source>
</evidence>
<evidence type="ECO:0000313" key="5">
    <source>
        <dbReference type="EMBL" id="MXR37143.1"/>
    </source>
</evidence>
<dbReference type="Pfam" id="PF13487">
    <property type="entry name" value="HD_5"/>
    <property type="match status" value="1"/>
</dbReference>
<dbReference type="AlphaFoldDB" id="A0A845BXB1"/>
<dbReference type="RefSeq" id="WP_160796539.1">
    <property type="nucleotide sequence ID" value="NZ_WSSB01000007.1"/>
</dbReference>
<dbReference type="EMBL" id="WSSB01000007">
    <property type="protein sequence ID" value="MXR37143.1"/>
    <property type="molecule type" value="Genomic_DNA"/>
</dbReference>
<keyword evidence="1" id="KW-0597">Phosphoprotein</keyword>
<reference evidence="5 6" key="1">
    <citation type="submission" date="2019-12" db="EMBL/GenBank/DDBJ databases">
        <title>Neisseriaceae gen. nov. sp. Genome sequencing and assembly.</title>
        <authorList>
            <person name="Liu Z."/>
            <person name="Li A."/>
        </authorList>
    </citation>
    <scope>NUCLEOTIDE SEQUENCE [LARGE SCALE GENOMIC DNA]</scope>
    <source>
        <strain evidence="5 6">B2N2-7</strain>
    </source>
</reference>
<organism evidence="5 6">
    <name type="scientific">Craterilacuibacter sinensis</name>
    <dbReference type="NCBI Taxonomy" id="2686017"/>
    <lineage>
        <taxon>Bacteria</taxon>
        <taxon>Pseudomonadati</taxon>
        <taxon>Pseudomonadota</taxon>
        <taxon>Betaproteobacteria</taxon>
        <taxon>Neisseriales</taxon>
        <taxon>Neisseriaceae</taxon>
        <taxon>Craterilacuibacter</taxon>
    </lineage>
</organism>
<dbReference type="Proteomes" id="UP000467214">
    <property type="component" value="Unassembled WGS sequence"/>
</dbReference>
<dbReference type="InterPro" id="IPR037522">
    <property type="entry name" value="HD_GYP_dom"/>
</dbReference>
<dbReference type="PANTHER" id="PTHR45228">
    <property type="entry name" value="CYCLIC DI-GMP PHOSPHODIESTERASE TM_0186-RELATED"/>
    <property type="match status" value="1"/>
</dbReference>
<evidence type="ECO:0000313" key="6">
    <source>
        <dbReference type="Proteomes" id="UP000467214"/>
    </source>
</evidence>
<feature type="domain" description="Response regulatory" evidence="3">
    <location>
        <begin position="8"/>
        <end position="128"/>
    </location>
</feature>
<keyword evidence="2" id="KW-0175">Coiled coil</keyword>
<proteinExistence type="predicted"/>
<dbReference type="InterPro" id="IPR052020">
    <property type="entry name" value="Cyclic_di-GMP/3'3'-cGAMP_PDE"/>
</dbReference>
<name>A0A845BXB1_9NEIS</name>
<dbReference type="InterPro" id="IPR001789">
    <property type="entry name" value="Sig_transdc_resp-reg_receiver"/>
</dbReference>
<dbReference type="InterPro" id="IPR011006">
    <property type="entry name" value="CheY-like_superfamily"/>
</dbReference>
<comment type="caution">
    <text evidence="5">The sequence shown here is derived from an EMBL/GenBank/DDBJ whole genome shotgun (WGS) entry which is preliminary data.</text>
</comment>
<protein>
    <submittedName>
        <fullName evidence="5">Response regulator</fullName>
    </submittedName>
</protein>
<evidence type="ECO:0000256" key="2">
    <source>
        <dbReference type="SAM" id="Coils"/>
    </source>
</evidence>
<dbReference type="PANTHER" id="PTHR45228:SF1">
    <property type="entry name" value="CYCLIC DI-GMP PHOSPHODIESTERASE TM_0186"/>
    <property type="match status" value="1"/>
</dbReference>
<dbReference type="SUPFAM" id="SSF109604">
    <property type="entry name" value="HD-domain/PDEase-like"/>
    <property type="match status" value="1"/>
</dbReference>
<dbReference type="PROSITE" id="PS50110">
    <property type="entry name" value="RESPONSE_REGULATORY"/>
    <property type="match status" value="1"/>
</dbReference>
<dbReference type="Gene3D" id="3.40.50.2300">
    <property type="match status" value="1"/>
</dbReference>
<dbReference type="Pfam" id="PF00072">
    <property type="entry name" value="Response_reg"/>
    <property type="match status" value="1"/>
</dbReference>
<dbReference type="GO" id="GO:0008081">
    <property type="term" value="F:phosphoric diester hydrolase activity"/>
    <property type="evidence" value="ECO:0007669"/>
    <property type="project" value="UniProtKB-ARBA"/>
</dbReference>
<feature type="domain" description="HD-GYP" evidence="4">
    <location>
        <begin position="155"/>
        <end position="352"/>
    </location>
</feature>